<dbReference type="OrthoDB" id="3069722at2759"/>
<feature type="region of interest" description="Disordered" evidence="2">
    <location>
        <begin position="665"/>
        <end position="685"/>
    </location>
</feature>
<feature type="region of interest" description="Disordered" evidence="2">
    <location>
        <begin position="324"/>
        <end position="351"/>
    </location>
</feature>
<evidence type="ECO:0000256" key="2">
    <source>
        <dbReference type="SAM" id="MobiDB-lite"/>
    </source>
</evidence>
<keyword evidence="1" id="KW-0175">Coiled coil</keyword>
<dbReference type="Proteomes" id="UP000054144">
    <property type="component" value="Unassembled WGS sequence"/>
</dbReference>
<feature type="compositionally biased region" description="Basic residues" evidence="2">
    <location>
        <begin position="485"/>
        <end position="495"/>
    </location>
</feature>
<evidence type="ECO:0000313" key="4">
    <source>
        <dbReference type="Proteomes" id="UP000054144"/>
    </source>
</evidence>
<gene>
    <name evidence="3" type="ORF">FISHEDRAFT_77442</name>
</gene>
<feature type="compositionally biased region" description="Polar residues" evidence="2">
    <location>
        <begin position="1126"/>
        <end position="1139"/>
    </location>
</feature>
<feature type="compositionally biased region" description="Basic residues" evidence="2">
    <location>
        <begin position="202"/>
        <end position="213"/>
    </location>
</feature>
<feature type="compositionally biased region" description="Polar residues" evidence="2">
    <location>
        <begin position="21"/>
        <end position="31"/>
    </location>
</feature>
<feature type="region of interest" description="Disordered" evidence="2">
    <location>
        <begin position="380"/>
        <end position="529"/>
    </location>
</feature>
<feature type="region of interest" description="Disordered" evidence="2">
    <location>
        <begin position="1105"/>
        <end position="1139"/>
    </location>
</feature>
<dbReference type="EMBL" id="KN882089">
    <property type="protein sequence ID" value="KIY44523.1"/>
    <property type="molecule type" value="Genomic_DNA"/>
</dbReference>
<feature type="coiled-coil region" evidence="1">
    <location>
        <begin position="69"/>
        <end position="103"/>
    </location>
</feature>
<feature type="compositionally biased region" description="Pro residues" evidence="2">
    <location>
        <begin position="932"/>
        <end position="961"/>
    </location>
</feature>
<feature type="compositionally biased region" description="Polar residues" evidence="2">
    <location>
        <begin position="1018"/>
        <end position="1027"/>
    </location>
</feature>
<feature type="region of interest" description="Disordered" evidence="2">
    <location>
        <begin position="17"/>
        <end position="47"/>
    </location>
</feature>
<sequence>MNVPMVEDGLVFHSAVPGTDNAMNSPRSSLLSEPVRDHGHRHGRGPAAFRREREHHYASLDPQELIRRLVEHELEAERARRHLQMASHRADEAERIAKETLRQFRVADEKKAKSQREINSMRDDLTVQTFQVERAKQEIERQHQVLKLIQQQRDEADRLTAQARETARELHKNQLIERALEEGRRLGFKSGLRQAEEEAKYRRTKRRHKHRKHDRDLPPVDDDIFSLGFGPSLPRTVLDEVGSPRRGNEGSAVRDEMVGTSAMTAELRSSPHTSPPAERHDEERPRRKTSTRAFPSSASRLTRPITNPASTSLSELIMPITPPPVRHERMPESSPGTFLPPPSQMSSNPPQLAWMSNFQVEQEQSHSPLRDVDQRVHVSAHPPAVAPPPGNFSSASPAVPPAPPAWTIQPPSAASSVALPPGQANSATSLPGPPVVEVRYSPPPPPTRSHPRGAAKGSTRPGMPIARNTPAPFPYQTVTPEPPSHRNHSFRRRQKLPPQGAPPPPTVNVGAPAPPPPVIHMPQPTSAIRPEVAQMRTPEIQPYELEIPSATQLNDVAYQPLTRGHTVPPQTPPQHSHDRLHRRAVSEDPGPARNSGLQPPFVPPYPPSSENPSWYNPPQPRSASSKGPLLSRVARLFHRPRRSNSVNSNTSVDTYARSLQITPFELHEPVGPPPSSKLSILHRGQKRDGKNLSVIKETSVSDIESGYVDVQPVQSAARTQVQASTGFRPLLRRERSDSFTVIIEPPSQSQSETIPTTPDPSPGFLAPTIAQNSLSLPLRSPVANADRSSPHSQPPLGRLPPQAQSQVNGAPLPPQTSQMQPLNIQSPHVRPPRSVPPLSMQFSAGAPPPASAVRPPIYGAQPAAYAMGPHPSPHRGPFRSPNSQPAQLGSPVPPETLPFIPDPAAVVATSGTRGVSPLPVPPPNGPLQIPAPTLPLPVPPRTGPLPVPAPQASLPVPPPGAPSRGRALARQTPAPGPPSRSPGGGVHVPIPNGSSAIQPVNNARSGSSLTTREHQMLFRNQSGSIPTNAVYGYPQSGGSLRPSRPNLTAPSNVSLAKSNPAGQSTVTLNIRRVPSAGSMYSDYDPNTTLDPANWEKADAATLAKAKESVRSGGRYQSRSRSRGRSAANTSMTELSYASK</sequence>
<accession>A0A0D7A146</accession>
<feature type="region of interest" description="Disordered" evidence="2">
    <location>
        <begin position="742"/>
        <end position="768"/>
    </location>
</feature>
<feature type="compositionally biased region" description="Basic and acidic residues" evidence="2">
    <location>
        <begin position="242"/>
        <end position="257"/>
    </location>
</feature>
<feature type="compositionally biased region" description="Pro residues" evidence="2">
    <location>
        <begin position="499"/>
        <end position="519"/>
    </location>
</feature>
<name>A0A0D7A146_9AGAR</name>
<organism evidence="3 4">
    <name type="scientific">Fistulina hepatica ATCC 64428</name>
    <dbReference type="NCBI Taxonomy" id="1128425"/>
    <lineage>
        <taxon>Eukaryota</taxon>
        <taxon>Fungi</taxon>
        <taxon>Dikarya</taxon>
        <taxon>Basidiomycota</taxon>
        <taxon>Agaricomycotina</taxon>
        <taxon>Agaricomycetes</taxon>
        <taxon>Agaricomycetidae</taxon>
        <taxon>Agaricales</taxon>
        <taxon>Fistulinaceae</taxon>
        <taxon>Fistulina</taxon>
    </lineage>
</organism>
<feature type="compositionally biased region" description="Polar residues" evidence="2">
    <location>
        <begin position="746"/>
        <end position="756"/>
    </location>
</feature>
<evidence type="ECO:0000256" key="1">
    <source>
        <dbReference type="SAM" id="Coils"/>
    </source>
</evidence>
<feature type="region of interest" description="Disordered" evidence="2">
    <location>
        <begin position="196"/>
        <end position="307"/>
    </location>
</feature>
<protein>
    <submittedName>
        <fullName evidence="3">Uncharacterized protein</fullName>
    </submittedName>
</protein>
<feature type="compositionally biased region" description="Polar residues" evidence="2">
    <location>
        <begin position="992"/>
        <end position="1010"/>
    </location>
</feature>
<evidence type="ECO:0000313" key="3">
    <source>
        <dbReference type="EMBL" id="KIY44523.1"/>
    </source>
</evidence>
<proteinExistence type="predicted"/>
<feature type="compositionally biased region" description="Low complexity" evidence="2">
    <location>
        <begin position="410"/>
        <end position="421"/>
    </location>
</feature>
<feature type="region of interest" description="Disordered" evidence="2">
    <location>
        <begin position="910"/>
        <end position="1069"/>
    </location>
</feature>
<keyword evidence="4" id="KW-1185">Reference proteome</keyword>
<feature type="region of interest" description="Disordered" evidence="2">
    <location>
        <begin position="555"/>
        <end position="627"/>
    </location>
</feature>
<feature type="region of interest" description="Disordered" evidence="2">
    <location>
        <begin position="780"/>
        <end position="894"/>
    </location>
</feature>
<reference evidence="3 4" key="1">
    <citation type="journal article" date="2015" name="Fungal Genet. Biol.">
        <title>Evolution of novel wood decay mechanisms in Agaricales revealed by the genome sequences of Fistulina hepatica and Cylindrobasidium torrendii.</title>
        <authorList>
            <person name="Floudas D."/>
            <person name="Held B.W."/>
            <person name="Riley R."/>
            <person name="Nagy L.G."/>
            <person name="Koehler G."/>
            <person name="Ransdell A.S."/>
            <person name="Younus H."/>
            <person name="Chow J."/>
            <person name="Chiniquy J."/>
            <person name="Lipzen A."/>
            <person name="Tritt A."/>
            <person name="Sun H."/>
            <person name="Haridas S."/>
            <person name="LaButti K."/>
            <person name="Ohm R.A."/>
            <person name="Kues U."/>
            <person name="Blanchette R.A."/>
            <person name="Grigoriev I.V."/>
            <person name="Minto R.E."/>
            <person name="Hibbett D.S."/>
        </authorList>
    </citation>
    <scope>NUCLEOTIDE SEQUENCE [LARGE SCALE GENOMIC DNA]</scope>
    <source>
        <strain evidence="3 4">ATCC 64428</strain>
    </source>
</reference>
<feature type="coiled-coil region" evidence="1">
    <location>
        <begin position="132"/>
        <end position="169"/>
    </location>
</feature>
<feature type="compositionally biased region" description="Polar residues" evidence="2">
    <location>
        <begin position="815"/>
        <end position="825"/>
    </location>
</feature>
<dbReference type="AlphaFoldDB" id="A0A0D7A146"/>
<feature type="compositionally biased region" description="Pro residues" evidence="2">
    <location>
        <begin position="600"/>
        <end position="620"/>
    </location>
</feature>
<feature type="compositionally biased region" description="Polar residues" evidence="2">
    <location>
        <begin position="291"/>
        <end position="307"/>
    </location>
</feature>
<feature type="compositionally biased region" description="Polar residues" evidence="2">
    <location>
        <begin position="1045"/>
        <end position="1068"/>
    </location>
</feature>